<dbReference type="PANTHER" id="PTHR20531:SF1">
    <property type="entry name" value="N-ALPHA-ACETYLTRANSFERASE 40"/>
    <property type="match status" value="1"/>
</dbReference>
<dbReference type="InParanoid" id="A0A0S2LII8"/>
<evidence type="ECO:0000256" key="8">
    <source>
        <dbReference type="ARBA" id="ARBA00023242"/>
    </source>
</evidence>
<evidence type="ECO:0000256" key="4">
    <source>
        <dbReference type="ARBA" id="ARBA00012950"/>
    </source>
</evidence>
<dbReference type="CDD" id="cd04301">
    <property type="entry name" value="NAT_SF"/>
    <property type="match status" value="1"/>
</dbReference>
<evidence type="ECO:0000256" key="10">
    <source>
        <dbReference type="ARBA" id="ARBA00047821"/>
    </source>
</evidence>
<dbReference type="STRING" id="214684.A0A0S2LII8"/>
<dbReference type="Pfam" id="PF00583">
    <property type="entry name" value="Acetyltransf_1"/>
    <property type="match status" value="1"/>
</dbReference>
<dbReference type="GO" id="GO:0005737">
    <property type="term" value="C:cytoplasm"/>
    <property type="evidence" value="ECO:0007669"/>
    <property type="project" value="UniProtKB-SubCell"/>
</dbReference>
<evidence type="ECO:0000313" key="13">
    <source>
        <dbReference type="EMBL" id="ALO60530.1"/>
    </source>
</evidence>
<dbReference type="GO" id="GO:0005634">
    <property type="term" value="C:nucleus"/>
    <property type="evidence" value="ECO:0000318"/>
    <property type="project" value="GO_Central"/>
</dbReference>
<keyword evidence="14" id="KW-1185">Reference proteome</keyword>
<dbReference type="InterPro" id="IPR000182">
    <property type="entry name" value="GNAT_dom"/>
</dbReference>
<dbReference type="GO" id="GO:1990189">
    <property type="term" value="F:protein N-terminal-serine acetyltransferase activity"/>
    <property type="evidence" value="ECO:0000318"/>
    <property type="project" value="GO_Central"/>
</dbReference>
<gene>
    <name evidence="13" type="ordered locus">CND03645</name>
</gene>
<keyword evidence="6" id="KW-0963">Cytoplasm</keyword>
<reference evidence="13 14" key="1">
    <citation type="journal article" date="2005" name="Science">
        <title>The genome of the basidiomycetous yeast and human pathogen Cryptococcus neoformans.</title>
        <authorList>
            <person name="Loftus B.J."/>
            <person name="Fung E."/>
            <person name="Roncaglia P."/>
            <person name="Rowley D."/>
            <person name="Amedeo P."/>
            <person name="Bruno D."/>
            <person name="Vamathevan J."/>
            <person name="Miranda M."/>
            <person name="Anderson I.J."/>
            <person name="Fraser J.A."/>
            <person name="Allen J.E."/>
            <person name="Bosdet I.E."/>
            <person name="Brent M.R."/>
            <person name="Chiu R."/>
            <person name="Doering T.L."/>
            <person name="Donlin M.J."/>
            <person name="D'Souza C.A."/>
            <person name="Fox D.S."/>
            <person name="Grinberg V."/>
            <person name="Fu J."/>
            <person name="Fukushima M."/>
            <person name="Haas B.J."/>
            <person name="Huang J.C."/>
            <person name="Janbon G."/>
            <person name="Jones S.J."/>
            <person name="Koo H.L."/>
            <person name="Krzywinski M.I."/>
            <person name="Kwon-Chung J.K."/>
            <person name="Lengeler K.B."/>
            <person name="Maiti R."/>
            <person name="Marra M.A."/>
            <person name="Marra R.E."/>
            <person name="Mathewson C.A."/>
            <person name="Mitchell T.G."/>
            <person name="Pertea M."/>
            <person name="Riggs F.R."/>
            <person name="Salzberg S.L."/>
            <person name="Schein J.E."/>
            <person name="Shvartsbeyn A."/>
            <person name="Shin H."/>
            <person name="Shumway M."/>
            <person name="Specht C.A."/>
            <person name="Suh B.B."/>
            <person name="Tenney A."/>
            <person name="Utterback T.R."/>
            <person name="Wickes B.L."/>
            <person name="Wortman J.R."/>
            <person name="Wye N.H."/>
            <person name="Kronstad J.W."/>
            <person name="Lodge J.K."/>
            <person name="Heitman J."/>
            <person name="Davis R.W."/>
            <person name="Fraser C.M."/>
            <person name="Hyman R.W."/>
        </authorList>
    </citation>
    <scope>NUCLEOTIDE SEQUENCE [LARGE SCALE GENOMIC DNA]</scope>
    <source>
        <strain evidence="14">JEC21 / ATCC MYA-565</strain>
    </source>
</reference>
<dbReference type="PaxDb" id="214684-A0A0S2LII8"/>
<comment type="catalytic activity">
    <reaction evidence="11">
        <text>N-terminal L-seryl-[histone H4] + acetyl-CoA = N-terminal N(alpha)-acetyl-L-seryl-[histone H4] + CoA + H(+)</text>
        <dbReference type="Rhea" id="RHEA:50596"/>
        <dbReference type="Rhea" id="RHEA-COMP:12740"/>
        <dbReference type="Rhea" id="RHEA-COMP:12743"/>
        <dbReference type="ChEBI" id="CHEBI:15378"/>
        <dbReference type="ChEBI" id="CHEBI:57287"/>
        <dbReference type="ChEBI" id="CHEBI:57288"/>
        <dbReference type="ChEBI" id="CHEBI:64738"/>
        <dbReference type="ChEBI" id="CHEBI:83690"/>
        <dbReference type="EC" id="2.3.1.257"/>
    </reaction>
</comment>
<evidence type="ECO:0000256" key="2">
    <source>
        <dbReference type="ARBA" id="ARBA00004496"/>
    </source>
</evidence>
<feature type="domain" description="N-acetyltransferase" evidence="12">
    <location>
        <begin position="68"/>
        <end position="223"/>
    </location>
</feature>
<keyword evidence="7" id="KW-0808">Transferase</keyword>
<dbReference type="EMBL" id="AE017344">
    <property type="protein sequence ID" value="ALO60530.1"/>
    <property type="molecule type" value="Genomic_DNA"/>
</dbReference>
<name>A0A0S2LII8_CRYD1</name>
<dbReference type="InterPro" id="IPR039949">
    <property type="entry name" value="NAA40"/>
</dbReference>
<comment type="similarity">
    <text evidence="3">Belongs to the acetyltransferase family. NAA40 subfamily.</text>
</comment>
<dbReference type="PANTHER" id="PTHR20531">
    <property type="entry name" value="N-ALPHA-ACETYLTRANSFERASE 40"/>
    <property type="match status" value="1"/>
</dbReference>
<evidence type="ECO:0000256" key="3">
    <source>
        <dbReference type="ARBA" id="ARBA00008870"/>
    </source>
</evidence>
<dbReference type="Proteomes" id="UP000002149">
    <property type="component" value="Chromosome 4"/>
</dbReference>
<dbReference type="Gene3D" id="3.40.630.30">
    <property type="match status" value="1"/>
</dbReference>
<dbReference type="GO" id="GO:0043998">
    <property type="term" value="F:histone H2A acetyltransferase activity"/>
    <property type="evidence" value="ECO:0000318"/>
    <property type="project" value="GO_Central"/>
</dbReference>
<dbReference type="FunCoup" id="A0A0S2LII8">
    <property type="interactions" value="607"/>
</dbReference>
<dbReference type="GO" id="GO:0010485">
    <property type="term" value="F:histone H4 acetyltransferase activity"/>
    <property type="evidence" value="ECO:0000318"/>
    <property type="project" value="GO_Central"/>
</dbReference>
<comment type="subcellular location">
    <subcellularLocation>
        <location evidence="2">Cytoplasm</location>
    </subcellularLocation>
    <subcellularLocation>
        <location evidence="1">Nucleus</location>
    </subcellularLocation>
</comment>
<keyword evidence="8" id="KW-0539">Nucleus</keyword>
<dbReference type="SUPFAM" id="SSF55729">
    <property type="entry name" value="Acyl-CoA N-acyltransferases (Nat)"/>
    <property type="match status" value="1"/>
</dbReference>
<evidence type="ECO:0000256" key="6">
    <source>
        <dbReference type="ARBA" id="ARBA00022490"/>
    </source>
</evidence>
<dbReference type="OrthoDB" id="424551at2759"/>
<evidence type="ECO:0000256" key="11">
    <source>
        <dbReference type="ARBA" id="ARBA00049524"/>
    </source>
</evidence>
<dbReference type="VEuPathDB" id="FungiDB:CND03645"/>
<evidence type="ECO:0000256" key="7">
    <source>
        <dbReference type="ARBA" id="ARBA00022679"/>
    </source>
</evidence>
<dbReference type="InterPro" id="IPR016181">
    <property type="entry name" value="Acyl_CoA_acyltransferase"/>
</dbReference>
<proteinExistence type="inferred from homology"/>
<dbReference type="PROSITE" id="PS51186">
    <property type="entry name" value="GNAT"/>
    <property type="match status" value="1"/>
</dbReference>
<protein>
    <recommendedName>
        <fullName evidence="5">N-alpha-acetyltransferase 40</fullName>
        <ecNumber evidence="4">2.3.1.257</ecNumber>
    </recommendedName>
</protein>
<dbReference type="GeneID" id="36392832"/>
<evidence type="ECO:0000259" key="12">
    <source>
        <dbReference type="PROSITE" id="PS51186"/>
    </source>
</evidence>
<evidence type="ECO:0000256" key="9">
    <source>
        <dbReference type="ARBA" id="ARBA00023315"/>
    </source>
</evidence>
<dbReference type="KEGG" id="cne:CND03645"/>
<evidence type="ECO:0000256" key="5">
    <source>
        <dbReference type="ARBA" id="ARBA00015043"/>
    </source>
</evidence>
<dbReference type="AlphaFoldDB" id="A0A0S2LII8"/>
<accession>A0A0S2LII8</accession>
<comment type="catalytic activity">
    <reaction evidence="10">
        <text>N-terminal L-seryl-[histone H2A] + acetyl-CoA = N-terminal N(alpha)-acetyl-L-seryl-[histone H2A] + CoA + H(+)</text>
        <dbReference type="Rhea" id="RHEA:50600"/>
        <dbReference type="Rhea" id="RHEA-COMP:12742"/>
        <dbReference type="Rhea" id="RHEA-COMP:12744"/>
        <dbReference type="ChEBI" id="CHEBI:15378"/>
        <dbReference type="ChEBI" id="CHEBI:57287"/>
        <dbReference type="ChEBI" id="CHEBI:57288"/>
        <dbReference type="ChEBI" id="CHEBI:64738"/>
        <dbReference type="ChEBI" id="CHEBI:83690"/>
        <dbReference type="EC" id="2.3.1.257"/>
    </reaction>
</comment>
<dbReference type="EC" id="2.3.1.257" evidence="4"/>
<sequence length="223" mass="25648">MATSKIRSSNAKSPTVLAPHLPIIDKLPNGQRYTISLLSPSSLTLQSQDVLYRLLDHNMRSLQSNSSFPYTEISKKEEMFDPTSRFLLVLGETPMDTRDEVPPKKRQIDIQEHELFGFCEFRFDVEETLSEKLAEVVYCYELQLRPSVRKQGIAKQLIGILEDIGRLRKMEKIMLTCLKNNASALSFYRRQGFEADEIDPTRMSEEEPENGEEVDYVILSKPL</sequence>
<evidence type="ECO:0000313" key="14">
    <source>
        <dbReference type="Proteomes" id="UP000002149"/>
    </source>
</evidence>
<keyword evidence="9" id="KW-0012">Acyltransferase</keyword>
<organism evidence="13 14">
    <name type="scientific">Cryptococcus deneoformans (strain JEC21 / ATCC MYA-565)</name>
    <name type="common">Cryptococcus neoformans var. neoformans serotype D</name>
    <dbReference type="NCBI Taxonomy" id="214684"/>
    <lineage>
        <taxon>Eukaryota</taxon>
        <taxon>Fungi</taxon>
        <taxon>Dikarya</taxon>
        <taxon>Basidiomycota</taxon>
        <taxon>Agaricomycotina</taxon>
        <taxon>Tremellomycetes</taxon>
        <taxon>Tremellales</taxon>
        <taxon>Cryptococcaceae</taxon>
        <taxon>Cryptococcus</taxon>
        <taxon>Cryptococcus neoformans species complex</taxon>
    </lineage>
</organism>
<dbReference type="RefSeq" id="XP_024514342.1">
    <property type="nucleotide sequence ID" value="XM_024658488.1"/>
</dbReference>
<evidence type="ECO:0000256" key="1">
    <source>
        <dbReference type="ARBA" id="ARBA00004123"/>
    </source>
</evidence>